<sequence>MPLPYSAFISLAATATRSLRGCHSSEAVHPKSGHTMWRVAVFVRLALTVLAYSLTAQECSIFIRVMRKRSLQNTPINSHPKIQQPHSLTTTFHCPNPKAIH</sequence>
<protein>
    <submittedName>
        <fullName evidence="2">Uncharacterized protein</fullName>
    </submittedName>
</protein>
<keyword evidence="1" id="KW-0472">Membrane</keyword>
<organism evidence="2">
    <name type="scientific">Encephalitozoon cuniculi</name>
    <name type="common">Microsporidian parasite</name>
    <dbReference type="NCBI Taxonomy" id="6035"/>
    <lineage>
        <taxon>Eukaryota</taxon>
        <taxon>Fungi</taxon>
        <taxon>Fungi incertae sedis</taxon>
        <taxon>Microsporidia</taxon>
        <taxon>Unikaryonidae</taxon>
        <taxon>Encephalitozoon</taxon>
    </lineage>
</organism>
<keyword evidence="1" id="KW-1133">Transmembrane helix</keyword>
<dbReference type="EMBL" id="KC513628">
    <property type="protein sequence ID" value="AGE96630.1"/>
    <property type="molecule type" value="Genomic_DNA"/>
</dbReference>
<dbReference type="AlphaFoldDB" id="M1KBQ2"/>
<dbReference type="VEuPathDB" id="MicrosporidiaDB:AEWR_110050"/>
<gene>
    <name evidence="2" type="ORF">ECU11_0100</name>
</gene>
<feature type="transmembrane region" description="Helical" evidence="1">
    <location>
        <begin position="42"/>
        <end position="63"/>
    </location>
</feature>
<evidence type="ECO:0000313" key="2">
    <source>
        <dbReference type="EMBL" id="AGE96630.1"/>
    </source>
</evidence>
<reference evidence="2" key="1">
    <citation type="journal article" date="2013" name="Eukaryot. Cell">
        <title>Extremely Reduced Levels of Heterozygosity in the Vertebrate Pathogen Encephalitozoon cuniculi.</title>
        <authorList>
            <person name="Selman M."/>
            <person name="Sak B."/>
            <person name="Kvac M."/>
            <person name="Farinelli L."/>
            <person name="Weiss L.M."/>
            <person name="Corradi N."/>
        </authorList>
    </citation>
    <scope>NUCLEOTIDE SEQUENCE</scope>
</reference>
<dbReference type="VEuPathDB" id="MicrosporidiaDB:M970_110050"/>
<accession>M1KBQ2</accession>
<keyword evidence="1" id="KW-0812">Transmembrane</keyword>
<dbReference type="VEuPathDB" id="MicrosporidiaDB:AEWD_110050"/>
<name>M1KBQ2_ENCCN</name>
<dbReference type="VEuPathDB" id="MicrosporidiaDB:ECU05_1630"/>
<evidence type="ECO:0000256" key="1">
    <source>
        <dbReference type="SAM" id="Phobius"/>
    </source>
</evidence>
<dbReference type="VEuPathDB" id="MicrosporidiaDB:AEWQ_110050"/>
<proteinExistence type="predicted"/>